<proteinExistence type="predicted"/>
<keyword evidence="1" id="KW-0472">Membrane</keyword>
<evidence type="ECO:0000313" key="3">
    <source>
        <dbReference type="Proteomes" id="UP000184171"/>
    </source>
</evidence>
<keyword evidence="3" id="KW-1185">Reference proteome</keyword>
<name>A0A1M6JWJ2_MALRU</name>
<keyword evidence="1" id="KW-1133">Transmembrane helix</keyword>
<feature type="transmembrane region" description="Helical" evidence="1">
    <location>
        <begin position="30"/>
        <end position="58"/>
    </location>
</feature>
<evidence type="ECO:0000313" key="2">
    <source>
        <dbReference type="EMBL" id="SHJ50998.1"/>
    </source>
</evidence>
<organism evidence="2 3">
    <name type="scientific">Malonomonas rubra DSM 5091</name>
    <dbReference type="NCBI Taxonomy" id="1122189"/>
    <lineage>
        <taxon>Bacteria</taxon>
        <taxon>Pseudomonadati</taxon>
        <taxon>Thermodesulfobacteriota</taxon>
        <taxon>Desulfuromonadia</taxon>
        <taxon>Desulfuromonadales</taxon>
        <taxon>Geopsychrobacteraceae</taxon>
        <taxon>Malonomonas</taxon>
    </lineage>
</organism>
<protein>
    <submittedName>
        <fullName evidence="2">Uncharacterized protein</fullName>
    </submittedName>
</protein>
<sequence>MQQPLLKSLLLGSYVASLVLIWSLHEKLDAFVLLLAVFVLAYCSIIVLSQLASILGALCHWRVAESRECREEKQEAPAVVFETESEAT</sequence>
<dbReference type="AlphaFoldDB" id="A0A1M6JWJ2"/>
<feature type="transmembrane region" description="Helical" evidence="1">
    <location>
        <begin position="5"/>
        <end position="24"/>
    </location>
</feature>
<gene>
    <name evidence="2" type="ORF">SAMN02745165_02542</name>
</gene>
<accession>A0A1M6JWJ2</accession>
<dbReference type="STRING" id="1122189.SAMN02745165_02542"/>
<dbReference type="RefSeq" id="WP_072909111.1">
    <property type="nucleotide sequence ID" value="NZ_FQZT01000009.1"/>
</dbReference>
<evidence type="ECO:0000256" key="1">
    <source>
        <dbReference type="SAM" id="Phobius"/>
    </source>
</evidence>
<dbReference type="EMBL" id="FQZT01000009">
    <property type="protein sequence ID" value="SHJ50998.1"/>
    <property type="molecule type" value="Genomic_DNA"/>
</dbReference>
<dbReference type="Proteomes" id="UP000184171">
    <property type="component" value="Unassembled WGS sequence"/>
</dbReference>
<keyword evidence="1" id="KW-0812">Transmembrane</keyword>
<reference evidence="2 3" key="1">
    <citation type="submission" date="2016-11" db="EMBL/GenBank/DDBJ databases">
        <authorList>
            <person name="Jaros S."/>
            <person name="Januszkiewicz K."/>
            <person name="Wedrychowicz H."/>
        </authorList>
    </citation>
    <scope>NUCLEOTIDE SEQUENCE [LARGE SCALE GENOMIC DNA]</scope>
    <source>
        <strain evidence="2 3">DSM 5091</strain>
    </source>
</reference>